<evidence type="ECO:0000256" key="1">
    <source>
        <dbReference type="SAM" id="MobiDB-lite"/>
    </source>
</evidence>
<feature type="compositionally biased region" description="Basic and acidic residues" evidence="1">
    <location>
        <begin position="460"/>
        <end position="470"/>
    </location>
</feature>
<feature type="compositionally biased region" description="Polar residues" evidence="1">
    <location>
        <begin position="276"/>
        <end position="299"/>
    </location>
</feature>
<dbReference type="OrthoDB" id="722566at2759"/>
<organism evidence="2 3">
    <name type="scientific">Cinnamomum micranthum f. kanehirae</name>
    <dbReference type="NCBI Taxonomy" id="337451"/>
    <lineage>
        <taxon>Eukaryota</taxon>
        <taxon>Viridiplantae</taxon>
        <taxon>Streptophyta</taxon>
        <taxon>Embryophyta</taxon>
        <taxon>Tracheophyta</taxon>
        <taxon>Spermatophyta</taxon>
        <taxon>Magnoliopsida</taxon>
        <taxon>Magnoliidae</taxon>
        <taxon>Laurales</taxon>
        <taxon>Lauraceae</taxon>
        <taxon>Cinnamomum</taxon>
    </lineage>
</organism>
<dbReference type="GO" id="GO:0010343">
    <property type="term" value="P:singlet oxygen-mediated programmed cell death"/>
    <property type="evidence" value="ECO:0007669"/>
    <property type="project" value="InterPro"/>
</dbReference>
<dbReference type="AlphaFoldDB" id="A0A3S3MPE6"/>
<accession>A0A3S3MPE6</accession>
<gene>
    <name evidence="2" type="ORF">CKAN_00579800</name>
</gene>
<feature type="region of interest" description="Disordered" evidence="1">
    <location>
        <begin position="459"/>
        <end position="487"/>
    </location>
</feature>
<evidence type="ECO:0000313" key="2">
    <source>
        <dbReference type="EMBL" id="RWR77317.1"/>
    </source>
</evidence>
<comment type="caution">
    <text evidence="2">The sequence shown here is derived from an EMBL/GenBank/DDBJ whole genome shotgun (WGS) entry which is preliminary data.</text>
</comment>
<dbReference type="EMBL" id="QPKB01000002">
    <property type="protein sequence ID" value="RWR77317.1"/>
    <property type="molecule type" value="Genomic_DNA"/>
</dbReference>
<dbReference type="Proteomes" id="UP000283530">
    <property type="component" value="Unassembled WGS sequence"/>
</dbReference>
<feature type="compositionally biased region" description="Low complexity" evidence="1">
    <location>
        <begin position="29"/>
        <end position="41"/>
    </location>
</feature>
<feature type="compositionally biased region" description="Acidic residues" evidence="1">
    <location>
        <begin position="315"/>
        <end position="329"/>
    </location>
</feature>
<feature type="compositionally biased region" description="Acidic residues" evidence="1">
    <location>
        <begin position="370"/>
        <end position="390"/>
    </location>
</feature>
<proteinExistence type="predicted"/>
<dbReference type="STRING" id="337451.A0A3S3MPE6"/>
<dbReference type="GO" id="GO:0042651">
    <property type="term" value="C:thylakoid membrane"/>
    <property type="evidence" value="ECO:0007669"/>
    <property type="project" value="TreeGrafter"/>
</dbReference>
<protein>
    <submittedName>
        <fullName evidence="2">Protein EXECUTER 1, chloroplastic</fullName>
    </submittedName>
</protein>
<reference evidence="2 3" key="1">
    <citation type="journal article" date="2019" name="Nat. Plants">
        <title>Stout camphor tree genome fills gaps in understanding of flowering plant genome evolution.</title>
        <authorList>
            <person name="Chaw S.M."/>
            <person name="Liu Y.C."/>
            <person name="Wu Y.W."/>
            <person name="Wang H.Y."/>
            <person name="Lin C.I."/>
            <person name="Wu C.S."/>
            <person name="Ke H.M."/>
            <person name="Chang L.Y."/>
            <person name="Hsu C.Y."/>
            <person name="Yang H.T."/>
            <person name="Sudianto E."/>
            <person name="Hsu M.H."/>
            <person name="Wu K.P."/>
            <person name="Wang L.N."/>
            <person name="Leebens-Mack J.H."/>
            <person name="Tsai I.J."/>
        </authorList>
    </citation>
    <scope>NUCLEOTIDE SEQUENCE [LARGE SCALE GENOMIC DNA]</scope>
    <source>
        <strain evidence="3">cv. Chaw 1501</strain>
        <tissue evidence="2">Young leaves</tissue>
    </source>
</reference>
<dbReference type="InterPro" id="IPR044680">
    <property type="entry name" value="EX1/2"/>
</dbReference>
<keyword evidence="3" id="KW-1185">Reference proteome</keyword>
<dbReference type="Pfam" id="PF12014">
    <property type="entry name" value="Cyclin_D1_bind"/>
    <property type="match status" value="1"/>
</dbReference>
<feature type="region of interest" description="Disordered" evidence="1">
    <location>
        <begin position="370"/>
        <end position="392"/>
    </location>
</feature>
<dbReference type="PANTHER" id="PTHR33917:SF3">
    <property type="entry name" value="PROTEIN EXECUTER 1, CHLOROPLASTIC"/>
    <property type="match status" value="1"/>
</dbReference>
<sequence length="718" mass="80311">MASVSSPRFSSSTCHTDQNPRKPLKRSSRFLPSSSSFSPPLKKFIPFTSIASIPPSICRCQNRSDSQSPQDDFIRPRWGAMLQDAFKNATKWWKDCASSHRSSDVEDAAAAADKDEERRDWDWERWKRHFEEVEEQERLVSILKSQLGDAIQREDYKDAAKLKVAIAAAARNDTVGRAISHLNRAVEEERYKDAIFIRDHAGAGLVGWWSGISEDSADPYGQIIHISAEHGRYVARSYSSRQLATATPGMPLFEVFFTVNDEGEYKQQAVYLKQNRGNSTDSLTKSSKPSNVGSLNSLTDLAEEKTDLSAKGADDVEEDEERDDDSDVADEVAGIQSIMRDMIPGFKFNVVKVVVPGKLDRDLIFKALEQESEEEDEEKDVDFESVDPDDELKVESDRDEIEMNAGAVPGDTAEGQSEMAVKFVIGTLAQNLSIDMSPKDFLRVPARIERRSRLSFSFSIKKDGNRKDPGGKGQASSKESNTLRGQRSIDHVMSDLAKVLISKDRNAKIPMKVATYSFPHVILKLGSKLSPVGFAVLRDVGELLNLTLNQAQSRQALSGSTIFNRIEITATSDPLNGIYIGAHGLYSSEIIHLRRKFGQWQEDSGKKSSKLEFYEYVEALKLTGDPYVPAGQVAFRAKVGKRNQLPHKGIIPEEFGVVARYRGQGRLSEPGFRNPRWVDGELVVLDGKYIKGGPVVGFVYWAPEYQFLVFFNRLKLQD</sequence>
<dbReference type="PANTHER" id="PTHR33917">
    <property type="entry name" value="PROTEIN EXECUTER 1, CHLOROPLASTIC"/>
    <property type="match status" value="1"/>
</dbReference>
<feature type="region of interest" description="Disordered" evidence="1">
    <location>
        <begin position="1"/>
        <end position="41"/>
    </location>
</feature>
<name>A0A3S3MPE6_9MAGN</name>
<evidence type="ECO:0000313" key="3">
    <source>
        <dbReference type="Proteomes" id="UP000283530"/>
    </source>
</evidence>
<feature type="region of interest" description="Disordered" evidence="1">
    <location>
        <begin position="276"/>
        <end position="329"/>
    </location>
</feature>
<feature type="compositionally biased region" description="Polar residues" evidence="1">
    <location>
        <begin position="474"/>
        <end position="485"/>
    </location>
</feature>
<feature type="compositionally biased region" description="Basic and acidic residues" evidence="1">
    <location>
        <begin position="302"/>
        <end position="314"/>
    </location>
</feature>
<feature type="compositionally biased region" description="Polar residues" evidence="1">
    <location>
        <begin position="1"/>
        <end position="17"/>
    </location>
</feature>